<dbReference type="AlphaFoldDB" id="A0A438E5P9"/>
<comment type="caution">
    <text evidence="10">The sequence shown here is derived from an EMBL/GenBank/DDBJ whole genome shotgun (WGS) entry which is preliminary data.</text>
</comment>
<protein>
    <recommendedName>
        <fullName evidence="2">RING-type E3 ubiquitin transferase</fullName>
        <ecNumber evidence="2">2.3.2.27</ecNumber>
    </recommendedName>
</protein>
<reference evidence="10 12" key="1">
    <citation type="journal article" date="2018" name="PLoS Genet.">
        <title>Population sequencing reveals clonal diversity and ancestral inbreeding in the grapevine cultivar Chardonnay.</title>
        <authorList>
            <person name="Roach M.J."/>
            <person name="Johnson D.L."/>
            <person name="Bohlmann J."/>
            <person name="van Vuuren H.J."/>
            <person name="Jones S.J."/>
            <person name="Pretorius I.S."/>
            <person name="Schmidt S.A."/>
            <person name="Borneman A.R."/>
        </authorList>
    </citation>
    <scope>NUCLEOTIDE SEQUENCE [LARGE SCALE GENOMIC DNA]</scope>
    <source>
        <strain evidence="12">cv. Chardonnay</strain>
        <strain evidence="10">I10V1</strain>
        <tissue evidence="10">Leaf</tissue>
    </source>
</reference>
<evidence type="ECO:0000256" key="7">
    <source>
        <dbReference type="ARBA" id="ARBA00022833"/>
    </source>
</evidence>
<accession>A0A438E5P9</accession>
<evidence type="ECO:0000256" key="8">
    <source>
        <dbReference type="PROSITE-ProRule" id="PRU00175"/>
    </source>
</evidence>
<evidence type="ECO:0000313" key="10">
    <source>
        <dbReference type="EMBL" id="RVW42944.1"/>
    </source>
</evidence>
<proteinExistence type="predicted"/>
<dbReference type="GO" id="GO:0061630">
    <property type="term" value="F:ubiquitin protein ligase activity"/>
    <property type="evidence" value="ECO:0007669"/>
    <property type="project" value="UniProtKB-EC"/>
</dbReference>
<evidence type="ECO:0000256" key="1">
    <source>
        <dbReference type="ARBA" id="ARBA00000900"/>
    </source>
</evidence>
<evidence type="ECO:0000256" key="5">
    <source>
        <dbReference type="ARBA" id="ARBA00022771"/>
    </source>
</evidence>
<organism evidence="10 12">
    <name type="scientific">Vitis vinifera</name>
    <name type="common">Grape</name>
    <dbReference type="NCBI Taxonomy" id="29760"/>
    <lineage>
        <taxon>Eukaryota</taxon>
        <taxon>Viridiplantae</taxon>
        <taxon>Streptophyta</taxon>
        <taxon>Embryophyta</taxon>
        <taxon>Tracheophyta</taxon>
        <taxon>Spermatophyta</taxon>
        <taxon>Magnoliopsida</taxon>
        <taxon>eudicotyledons</taxon>
        <taxon>Gunneridae</taxon>
        <taxon>Pentapetalae</taxon>
        <taxon>rosids</taxon>
        <taxon>Vitales</taxon>
        <taxon>Vitaceae</taxon>
        <taxon>Viteae</taxon>
        <taxon>Vitis</taxon>
    </lineage>
</organism>
<dbReference type="GO" id="GO:0008270">
    <property type="term" value="F:zinc ion binding"/>
    <property type="evidence" value="ECO:0007669"/>
    <property type="project" value="UniProtKB-KW"/>
</dbReference>
<dbReference type="Proteomes" id="UP000288805">
    <property type="component" value="Unassembled WGS sequence"/>
</dbReference>
<keyword evidence="3" id="KW-0808">Transferase</keyword>
<dbReference type="PROSITE" id="PS50089">
    <property type="entry name" value="ZF_RING_2"/>
    <property type="match status" value="1"/>
</dbReference>
<evidence type="ECO:0000256" key="3">
    <source>
        <dbReference type="ARBA" id="ARBA00022679"/>
    </source>
</evidence>
<keyword evidence="6" id="KW-0833">Ubl conjugation pathway</keyword>
<dbReference type="Pfam" id="PF13639">
    <property type="entry name" value="zf-RING_2"/>
    <property type="match status" value="1"/>
</dbReference>
<dbReference type="InterPro" id="IPR013083">
    <property type="entry name" value="Znf_RING/FYVE/PHD"/>
</dbReference>
<dbReference type="EMBL" id="QGNW01000063">
    <property type="protein sequence ID" value="RVX03919.1"/>
    <property type="molecule type" value="Genomic_DNA"/>
</dbReference>
<dbReference type="Gene3D" id="3.30.40.10">
    <property type="entry name" value="Zinc/RING finger domain, C3HC4 (zinc finger)"/>
    <property type="match status" value="1"/>
</dbReference>
<dbReference type="SUPFAM" id="SSF57850">
    <property type="entry name" value="RING/U-box"/>
    <property type="match status" value="1"/>
</dbReference>
<dbReference type="EC" id="2.3.2.27" evidence="2"/>
<sequence length="92" mass="10494">MILKGNKVPVTVKFPVGNAINDEAWCDIVPMDASQILFGRPWLYEKDEEEYRNQEKIGFLDCGHEYHAGCLKKWLLVKNVCPICKAPAMTPK</sequence>
<dbReference type="PANTHER" id="PTHR22937:SF222">
    <property type="entry name" value="RING-TYPE E3 UBIQUITIN TRANSFERASE"/>
    <property type="match status" value="1"/>
</dbReference>
<evidence type="ECO:0000256" key="6">
    <source>
        <dbReference type="ARBA" id="ARBA00022786"/>
    </source>
</evidence>
<evidence type="ECO:0000256" key="2">
    <source>
        <dbReference type="ARBA" id="ARBA00012483"/>
    </source>
</evidence>
<dbReference type="EMBL" id="QGNW01001390">
    <property type="protein sequence ID" value="RVW42944.1"/>
    <property type="molecule type" value="Genomic_DNA"/>
</dbReference>
<evidence type="ECO:0000256" key="4">
    <source>
        <dbReference type="ARBA" id="ARBA00022723"/>
    </source>
</evidence>
<comment type="catalytic activity">
    <reaction evidence="1">
        <text>S-ubiquitinyl-[E2 ubiquitin-conjugating enzyme]-L-cysteine + [acceptor protein]-L-lysine = [E2 ubiquitin-conjugating enzyme]-L-cysteine + N(6)-ubiquitinyl-[acceptor protein]-L-lysine.</text>
        <dbReference type="EC" id="2.3.2.27"/>
    </reaction>
</comment>
<evidence type="ECO:0000259" key="9">
    <source>
        <dbReference type="PROSITE" id="PS50089"/>
    </source>
</evidence>
<keyword evidence="5 8" id="KW-0863">Zinc-finger</keyword>
<name>A0A438E5P9_VITVI</name>
<feature type="domain" description="RING-type" evidence="9">
    <location>
        <begin position="60"/>
        <end position="85"/>
    </location>
</feature>
<evidence type="ECO:0000313" key="11">
    <source>
        <dbReference type="EMBL" id="RVX03919.1"/>
    </source>
</evidence>
<gene>
    <name evidence="10" type="primary">ZFP1_4</name>
    <name evidence="11" type="synonym">ZFP1_3</name>
    <name evidence="11" type="ORF">CK203_021594</name>
    <name evidence="10" type="ORF">CK203_076261</name>
</gene>
<dbReference type="InterPro" id="IPR001841">
    <property type="entry name" value="Znf_RING"/>
</dbReference>
<keyword evidence="7" id="KW-0862">Zinc</keyword>
<evidence type="ECO:0000313" key="12">
    <source>
        <dbReference type="Proteomes" id="UP000288805"/>
    </source>
</evidence>
<dbReference type="PANTHER" id="PTHR22937">
    <property type="entry name" value="E3 UBIQUITIN-PROTEIN LIGASE RNF165"/>
    <property type="match status" value="1"/>
</dbReference>
<keyword evidence="4" id="KW-0479">Metal-binding</keyword>
<dbReference type="InterPro" id="IPR045191">
    <property type="entry name" value="MBR1/2-like"/>
</dbReference>